<dbReference type="GO" id="GO:0042761">
    <property type="term" value="P:very long-chain fatty acid biosynthetic process"/>
    <property type="evidence" value="ECO:0007669"/>
    <property type="project" value="TreeGrafter"/>
</dbReference>
<evidence type="ECO:0000256" key="6">
    <source>
        <dbReference type="ARBA" id="ARBA00022832"/>
    </source>
</evidence>
<dbReference type="RefSeq" id="XP_037141943.1">
    <property type="nucleotide sequence ID" value="XM_037286048.1"/>
</dbReference>
<feature type="transmembrane region" description="Helical" evidence="12">
    <location>
        <begin position="274"/>
        <end position="297"/>
    </location>
</feature>
<keyword evidence="7 12" id="KW-1133">Transmembrane helix</keyword>
<accession>A0A7H9AV85</accession>
<evidence type="ECO:0000256" key="4">
    <source>
        <dbReference type="ARBA" id="ARBA00022679"/>
    </source>
</evidence>
<dbReference type="GO" id="GO:0034625">
    <property type="term" value="P:fatty acid elongation, monounsaturated fatty acid"/>
    <property type="evidence" value="ECO:0007669"/>
    <property type="project" value="TreeGrafter"/>
</dbReference>
<dbReference type="InterPro" id="IPR002076">
    <property type="entry name" value="ELO_fam"/>
</dbReference>
<dbReference type="EC" id="2.3.1.-" evidence="12"/>
<organism evidence="13 14">
    <name type="scientific">Zygotorulaspora mrakii</name>
    <name type="common">Zygosaccharomyces mrakii</name>
    <dbReference type="NCBI Taxonomy" id="42260"/>
    <lineage>
        <taxon>Eukaryota</taxon>
        <taxon>Fungi</taxon>
        <taxon>Dikarya</taxon>
        <taxon>Ascomycota</taxon>
        <taxon>Saccharomycotina</taxon>
        <taxon>Saccharomycetes</taxon>
        <taxon>Saccharomycetales</taxon>
        <taxon>Saccharomycetaceae</taxon>
        <taxon>Zygotorulaspora</taxon>
    </lineage>
</organism>
<keyword evidence="8 12" id="KW-0443">Lipid metabolism</keyword>
<feature type="transmembrane region" description="Helical" evidence="12">
    <location>
        <begin position="72"/>
        <end position="90"/>
    </location>
</feature>
<keyword evidence="5 12" id="KW-0812">Transmembrane</keyword>
<protein>
    <recommendedName>
        <fullName evidence="12">Elongation of fatty acids protein</fullName>
        <ecNumber evidence="12">2.3.1.-</ecNumber>
    </recommendedName>
</protein>
<dbReference type="PROSITE" id="PS01188">
    <property type="entry name" value="ELO"/>
    <property type="match status" value="1"/>
</dbReference>
<dbReference type="Pfam" id="PF01151">
    <property type="entry name" value="ELO"/>
    <property type="match status" value="1"/>
</dbReference>
<dbReference type="GO" id="GO:0005789">
    <property type="term" value="C:endoplasmic reticulum membrane"/>
    <property type="evidence" value="ECO:0007669"/>
    <property type="project" value="TreeGrafter"/>
</dbReference>
<evidence type="ECO:0000313" key="14">
    <source>
        <dbReference type="Proteomes" id="UP000509704"/>
    </source>
</evidence>
<name>A0A7H9AV85_ZYGMR</name>
<dbReference type="InterPro" id="IPR030457">
    <property type="entry name" value="ELO_CS"/>
</dbReference>
<evidence type="ECO:0000256" key="7">
    <source>
        <dbReference type="ARBA" id="ARBA00022989"/>
    </source>
</evidence>
<feature type="transmembrane region" description="Helical" evidence="12">
    <location>
        <begin position="102"/>
        <end position="121"/>
    </location>
</feature>
<dbReference type="PANTHER" id="PTHR11157:SF134">
    <property type="entry name" value="ELONGATION OF FATTY ACIDS PROTEIN 1-RELATED"/>
    <property type="match status" value="1"/>
</dbReference>
<keyword evidence="10 12" id="KW-0275">Fatty acid biosynthesis</keyword>
<evidence type="ECO:0000256" key="8">
    <source>
        <dbReference type="ARBA" id="ARBA00023098"/>
    </source>
</evidence>
<sequence>MMKNMLLQYATPLLEKYPVLQDYVPNVDRPFFNIYLWDYFNCFITKATQAKFVPNEFKFVPGKLPLSKLHEVLPTIAAYYLIIFGGRAVLRNIKPFKLNFLFQLHNLLLTTVSFTLLILMVEQLIPMISHNGLYFSICNIGAWTQPMATLYYMNYIVKYIEFIDTVFLVLKHKKLTFLHTYHHGATALLCYTQLVGTTSISWVPISLNLGVHVVMYFYYFLAARNIRVWWKEWVTRFQILQFILDIGFIYFAVYQKAVHLYFPSLPHCGDCVGSTAATLSGCAIISSYLFLFVAFYIEVYRNKGTKKSRVVKRARGGVAAKVNEYVNVDLKNTTTPSPSPEPTLRNRRD</sequence>
<evidence type="ECO:0000256" key="12">
    <source>
        <dbReference type="RuleBase" id="RU361115"/>
    </source>
</evidence>
<evidence type="ECO:0000256" key="9">
    <source>
        <dbReference type="ARBA" id="ARBA00023136"/>
    </source>
</evidence>
<dbReference type="GO" id="GO:0030148">
    <property type="term" value="P:sphingolipid biosynthetic process"/>
    <property type="evidence" value="ECO:0007669"/>
    <property type="project" value="TreeGrafter"/>
</dbReference>
<evidence type="ECO:0000313" key="13">
    <source>
        <dbReference type="EMBL" id="QLG70215.1"/>
    </source>
</evidence>
<keyword evidence="6 12" id="KW-0276">Fatty acid metabolism</keyword>
<dbReference type="GO" id="GO:0009922">
    <property type="term" value="F:fatty acid elongase activity"/>
    <property type="evidence" value="ECO:0007669"/>
    <property type="project" value="UniProtKB-EC"/>
</dbReference>
<comment type="subcellular location">
    <subcellularLocation>
        <location evidence="1">Membrane</location>
        <topology evidence="1">Multi-pass membrane protein</topology>
    </subcellularLocation>
</comment>
<evidence type="ECO:0000256" key="10">
    <source>
        <dbReference type="ARBA" id="ARBA00023160"/>
    </source>
</evidence>
<dbReference type="AlphaFoldDB" id="A0A7H9AV85"/>
<dbReference type="OrthoDB" id="434092at2759"/>
<dbReference type="GeneID" id="59233851"/>
<dbReference type="EMBL" id="CP058604">
    <property type="protein sequence ID" value="QLG70215.1"/>
    <property type="molecule type" value="Genomic_DNA"/>
</dbReference>
<dbReference type="Proteomes" id="UP000509704">
    <property type="component" value="Chromosome 1"/>
</dbReference>
<evidence type="ECO:0000256" key="1">
    <source>
        <dbReference type="ARBA" id="ARBA00004141"/>
    </source>
</evidence>
<evidence type="ECO:0000256" key="5">
    <source>
        <dbReference type="ARBA" id="ARBA00022692"/>
    </source>
</evidence>
<comment type="catalytic activity">
    <reaction evidence="12">
        <text>an acyl-CoA + malonyl-CoA + H(+) = a 3-oxoacyl-CoA + CO2 + CoA</text>
        <dbReference type="Rhea" id="RHEA:50252"/>
        <dbReference type="ChEBI" id="CHEBI:15378"/>
        <dbReference type="ChEBI" id="CHEBI:16526"/>
        <dbReference type="ChEBI" id="CHEBI:57287"/>
        <dbReference type="ChEBI" id="CHEBI:57384"/>
        <dbReference type="ChEBI" id="CHEBI:58342"/>
        <dbReference type="ChEBI" id="CHEBI:90726"/>
    </reaction>
    <physiologicalReaction direction="left-to-right" evidence="12">
        <dbReference type="Rhea" id="RHEA:50253"/>
    </physiologicalReaction>
</comment>
<evidence type="ECO:0000256" key="2">
    <source>
        <dbReference type="ARBA" id="ARBA00007263"/>
    </source>
</evidence>
<feature type="transmembrane region" description="Helical" evidence="12">
    <location>
        <begin position="233"/>
        <end position="254"/>
    </location>
</feature>
<comment type="catalytic activity">
    <reaction evidence="11">
        <text>a very-long-chain acyl-CoA + malonyl-CoA + H(+) = a very-long-chain 3-oxoacyl-CoA + CO2 + CoA</text>
        <dbReference type="Rhea" id="RHEA:32727"/>
        <dbReference type="ChEBI" id="CHEBI:15378"/>
        <dbReference type="ChEBI" id="CHEBI:16526"/>
        <dbReference type="ChEBI" id="CHEBI:57287"/>
        <dbReference type="ChEBI" id="CHEBI:57384"/>
        <dbReference type="ChEBI" id="CHEBI:90725"/>
        <dbReference type="ChEBI" id="CHEBI:90736"/>
        <dbReference type="EC" id="2.3.1.199"/>
    </reaction>
</comment>
<comment type="similarity">
    <text evidence="2 12">Belongs to the ELO family.</text>
</comment>
<dbReference type="PANTHER" id="PTHR11157">
    <property type="entry name" value="FATTY ACID ACYL TRANSFERASE-RELATED"/>
    <property type="match status" value="1"/>
</dbReference>
<keyword evidence="4 12" id="KW-0808">Transferase</keyword>
<reference evidence="13 14" key="1">
    <citation type="submission" date="2020-07" db="EMBL/GenBank/DDBJ databases">
        <title>The yeast mating-type switching endonuclease HO is a domesticated member of an unorthodox homing genetic element family.</title>
        <authorList>
            <person name="Coughlan A.Y."/>
            <person name="Lombardi L."/>
            <person name="Braun-Galleani S."/>
            <person name="Martos A.R."/>
            <person name="Galeote V."/>
            <person name="Bigey F."/>
            <person name="Dequin S."/>
            <person name="Byrne K.P."/>
            <person name="Wolfe K.H."/>
        </authorList>
    </citation>
    <scope>NUCLEOTIDE SEQUENCE [LARGE SCALE GENOMIC DNA]</scope>
    <source>
        <strain evidence="13 14">NRRL Y-6702</strain>
    </source>
</reference>
<feature type="transmembrane region" description="Helical" evidence="12">
    <location>
        <begin position="200"/>
        <end position="221"/>
    </location>
</feature>
<proteinExistence type="inferred from homology"/>
<dbReference type="GO" id="GO:0034626">
    <property type="term" value="P:fatty acid elongation, polyunsaturated fatty acid"/>
    <property type="evidence" value="ECO:0007669"/>
    <property type="project" value="TreeGrafter"/>
</dbReference>
<gene>
    <name evidence="13" type="ORF">HG535_0A01530</name>
</gene>
<keyword evidence="9 12" id="KW-0472">Membrane</keyword>
<dbReference type="GO" id="GO:0019367">
    <property type="term" value="P:fatty acid elongation, saturated fatty acid"/>
    <property type="evidence" value="ECO:0007669"/>
    <property type="project" value="TreeGrafter"/>
</dbReference>
<dbReference type="KEGG" id="zmk:HG535_0A01530"/>
<keyword evidence="14" id="KW-1185">Reference proteome</keyword>
<keyword evidence="3 12" id="KW-0444">Lipid biosynthesis</keyword>
<evidence type="ECO:0000256" key="3">
    <source>
        <dbReference type="ARBA" id="ARBA00022516"/>
    </source>
</evidence>
<evidence type="ECO:0000256" key="11">
    <source>
        <dbReference type="ARBA" id="ARBA00047375"/>
    </source>
</evidence>